<dbReference type="InterPro" id="IPR007627">
    <property type="entry name" value="RNA_pol_sigma70_r2"/>
</dbReference>
<dbReference type="STRING" id="679936.Sulac_1133"/>
<comment type="similarity">
    <text evidence="1">Belongs to the sigma-70 factor family.</text>
</comment>
<organism evidence="5 6">
    <name type="scientific">Sulfobacillus acidophilus (strain ATCC 700253 / DSM 10332 / NAL)</name>
    <dbReference type="NCBI Taxonomy" id="679936"/>
    <lineage>
        <taxon>Bacteria</taxon>
        <taxon>Bacillati</taxon>
        <taxon>Bacillota</taxon>
        <taxon>Clostridia</taxon>
        <taxon>Eubacteriales</taxon>
        <taxon>Clostridiales Family XVII. Incertae Sedis</taxon>
        <taxon>Sulfobacillus</taxon>
    </lineage>
</organism>
<dbReference type="AlphaFoldDB" id="G8TUI6"/>
<proteinExistence type="inferred from homology"/>
<evidence type="ECO:0000256" key="2">
    <source>
        <dbReference type="ARBA" id="ARBA00021245"/>
    </source>
</evidence>
<name>G8TUI6_SULAD</name>
<evidence type="ECO:0000256" key="1">
    <source>
        <dbReference type="ARBA" id="ARBA00007788"/>
    </source>
</evidence>
<reference evidence="6" key="1">
    <citation type="submission" date="2011-12" db="EMBL/GenBank/DDBJ databases">
        <title>The complete genome of chromosome of Sulfobacillus acidophilus DSM 10332.</title>
        <authorList>
            <person name="Lucas S."/>
            <person name="Han J."/>
            <person name="Lapidus A."/>
            <person name="Bruce D."/>
            <person name="Goodwin L."/>
            <person name="Pitluck S."/>
            <person name="Peters L."/>
            <person name="Kyrpides N."/>
            <person name="Mavromatis K."/>
            <person name="Ivanova N."/>
            <person name="Mikhailova N."/>
            <person name="Chertkov O."/>
            <person name="Saunders E."/>
            <person name="Detter J.C."/>
            <person name="Tapia R."/>
            <person name="Han C."/>
            <person name="Land M."/>
            <person name="Hauser L."/>
            <person name="Markowitz V."/>
            <person name="Cheng J.-F."/>
            <person name="Hugenholtz P."/>
            <person name="Woyke T."/>
            <person name="Wu D."/>
            <person name="Pukall R."/>
            <person name="Gehrich-Schroeter G."/>
            <person name="Schneider S."/>
            <person name="Klenk H.-P."/>
            <person name="Eisen J.A."/>
        </authorList>
    </citation>
    <scope>NUCLEOTIDE SEQUENCE [LARGE SCALE GENOMIC DNA]</scope>
    <source>
        <strain evidence="6">ATCC 700253 / DSM 10332 / NAL</strain>
    </source>
</reference>
<dbReference type="InterPro" id="IPR014284">
    <property type="entry name" value="RNA_pol_sigma-70_dom"/>
</dbReference>
<dbReference type="GO" id="GO:0003700">
    <property type="term" value="F:DNA-binding transcription factor activity"/>
    <property type="evidence" value="ECO:0007669"/>
    <property type="project" value="InterPro"/>
</dbReference>
<gene>
    <name evidence="5" type="ordered locus">Sulac_1133</name>
</gene>
<protein>
    <recommendedName>
        <fullName evidence="2">RNA polymerase sigma factor SigS</fullName>
    </recommendedName>
</protein>
<dbReference type="HOGENOM" id="CLU_1160621_0_0_9"/>
<dbReference type="InterPro" id="IPR016032">
    <property type="entry name" value="Sig_transdc_resp-reg_C-effctor"/>
</dbReference>
<dbReference type="InterPro" id="IPR013325">
    <property type="entry name" value="RNA_pol_sigma_r2"/>
</dbReference>
<evidence type="ECO:0000313" key="6">
    <source>
        <dbReference type="Proteomes" id="UP000005439"/>
    </source>
</evidence>
<dbReference type="EMBL" id="CP003179">
    <property type="protein sequence ID" value="AEW04633.1"/>
    <property type="molecule type" value="Genomic_DNA"/>
</dbReference>
<accession>G8TUI6</accession>
<dbReference type="SUPFAM" id="SSF46894">
    <property type="entry name" value="C-terminal effector domain of the bipartite response regulators"/>
    <property type="match status" value="1"/>
</dbReference>
<feature type="domain" description="RNA polymerase sigma-70 region 2" evidence="4">
    <location>
        <begin position="70"/>
        <end position="119"/>
    </location>
</feature>
<dbReference type="Pfam" id="PF04542">
    <property type="entry name" value="Sigma70_r2"/>
    <property type="match status" value="1"/>
</dbReference>
<dbReference type="PATRIC" id="fig|679936.5.peg.1194"/>
<evidence type="ECO:0000313" key="5">
    <source>
        <dbReference type="EMBL" id="AEW04633.1"/>
    </source>
</evidence>
<dbReference type="GO" id="GO:0006352">
    <property type="term" value="P:DNA-templated transcription initiation"/>
    <property type="evidence" value="ECO:0007669"/>
    <property type="project" value="InterPro"/>
</dbReference>
<sequence>MVLRCLCGVFLLQSPNGKWNHGCATMMTMNDSKDPTTSTGPGTWEEVVDQAPRIFRAAFAKAWMRQSVPGALREDVQQEAWIGLWQAWRAYDARQGAWEPWAVMVVRRRVSDYIRRARRFKHHFLNAAFSLDRVIDPNDADHRTGYDWIGGRDASGRIAFVEDAVLAKAMTQWLARQIVLLTPLERATWCGRQAGESLDGIAHRLGRPWKSVENAWQRTKRKLRQAWRQEWGGGDFDVD</sequence>
<dbReference type="Gene3D" id="1.10.1740.10">
    <property type="match status" value="1"/>
</dbReference>
<comment type="function">
    <text evidence="3">Sigma factors are initiation factors that promote the attachment of RNA polymerase to specific initiation sites and are then released. Sigma-S contributes to the protection against external stress, thus playing a role in cellular fitness and survival.</text>
</comment>
<evidence type="ECO:0000256" key="3">
    <source>
        <dbReference type="ARBA" id="ARBA00024701"/>
    </source>
</evidence>
<dbReference type="NCBIfam" id="TIGR02937">
    <property type="entry name" value="sigma70-ECF"/>
    <property type="match status" value="1"/>
</dbReference>
<evidence type="ECO:0000259" key="4">
    <source>
        <dbReference type="Pfam" id="PF04542"/>
    </source>
</evidence>
<reference evidence="5 6" key="2">
    <citation type="journal article" date="2012" name="Stand. Genomic Sci.">
        <title>Complete genome sequence of the moderately thermophilic mineral-sulfide-oxidizing firmicute Sulfobacillus acidophilus type strain (NAL(T)).</title>
        <authorList>
            <person name="Anderson I."/>
            <person name="Chertkov O."/>
            <person name="Chen A."/>
            <person name="Saunders E."/>
            <person name="Lapidus A."/>
            <person name="Nolan M."/>
            <person name="Lucas S."/>
            <person name="Hammon N."/>
            <person name="Deshpande S."/>
            <person name="Cheng J.F."/>
            <person name="Han C."/>
            <person name="Tapia R."/>
            <person name="Goodwin L.A."/>
            <person name="Pitluck S."/>
            <person name="Liolios K."/>
            <person name="Pagani I."/>
            <person name="Ivanova N."/>
            <person name="Mikhailova N."/>
            <person name="Pati A."/>
            <person name="Palaniappan K."/>
            <person name="Land M."/>
            <person name="Pan C."/>
            <person name="Rohde M."/>
            <person name="Pukall R."/>
            <person name="Goker M."/>
            <person name="Detter J.C."/>
            <person name="Woyke T."/>
            <person name="Bristow J."/>
            <person name="Eisen J.A."/>
            <person name="Markowitz V."/>
            <person name="Hugenholtz P."/>
            <person name="Kyrpides N.C."/>
            <person name="Klenk H.P."/>
            <person name="Mavromatis K."/>
        </authorList>
    </citation>
    <scope>NUCLEOTIDE SEQUENCE [LARGE SCALE GENOMIC DNA]</scope>
    <source>
        <strain evidence="6">ATCC 700253 / DSM 10332 / NAL</strain>
    </source>
</reference>
<keyword evidence="6" id="KW-1185">Reference proteome</keyword>
<dbReference type="Proteomes" id="UP000005439">
    <property type="component" value="Chromosome"/>
</dbReference>
<dbReference type="GO" id="GO:0003677">
    <property type="term" value="F:DNA binding"/>
    <property type="evidence" value="ECO:0007669"/>
    <property type="project" value="InterPro"/>
</dbReference>
<dbReference type="SUPFAM" id="SSF88946">
    <property type="entry name" value="Sigma2 domain of RNA polymerase sigma factors"/>
    <property type="match status" value="1"/>
</dbReference>
<dbReference type="KEGG" id="sap:Sulac_1133"/>